<keyword evidence="2" id="KW-1185">Reference proteome</keyword>
<dbReference type="EMBL" id="NGFO01000003">
    <property type="protein sequence ID" value="OUC80333.1"/>
    <property type="molecule type" value="Genomic_DNA"/>
</dbReference>
<protein>
    <submittedName>
        <fullName evidence="1">Uncharacterized protein</fullName>
    </submittedName>
</protein>
<name>A0A243QF20_9ACTN</name>
<evidence type="ECO:0000313" key="2">
    <source>
        <dbReference type="Proteomes" id="UP000194632"/>
    </source>
</evidence>
<comment type="caution">
    <text evidence="1">The sequence shown here is derived from an EMBL/GenBank/DDBJ whole genome shotgun (WGS) entry which is preliminary data.</text>
</comment>
<dbReference type="OrthoDB" id="4377428at2"/>
<organism evidence="1 2">
    <name type="scientific">Gordonia lacunae</name>
    <dbReference type="NCBI Taxonomy" id="417102"/>
    <lineage>
        <taxon>Bacteria</taxon>
        <taxon>Bacillati</taxon>
        <taxon>Actinomycetota</taxon>
        <taxon>Actinomycetes</taxon>
        <taxon>Mycobacteriales</taxon>
        <taxon>Gordoniaceae</taxon>
        <taxon>Gordonia</taxon>
    </lineage>
</organism>
<sequence>MATIGLMRQADGEYYVTAGELQAFWESGHDYWYMREDGSTDLYADELDITHGWPIFLMKRDDDWFMKWDGDFQRAVDDDLNPKLIRHFEELITQGNWPHQQD</sequence>
<dbReference type="STRING" id="417102.CA982_03830"/>
<reference evidence="1 2" key="1">
    <citation type="submission" date="2017-05" db="EMBL/GenBank/DDBJ databases">
        <title>Biotechnological potential of actinobacteria isolated from South African environments.</title>
        <authorList>
            <person name="Le Roes-Hill M."/>
            <person name="Prins A."/>
            <person name="Durrell K.A."/>
        </authorList>
    </citation>
    <scope>NUCLEOTIDE SEQUENCE [LARGE SCALE GENOMIC DNA]</scope>
    <source>
        <strain evidence="1">BS2</strain>
    </source>
</reference>
<gene>
    <name evidence="1" type="ORF">CA982_03830</name>
</gene>
<evidence type="ECO:0000313" key="1">
    <source>
        <dbReference type="EMBL" id="OUC80333.1"/>
    </source>
</evidence>
<proteinExistence type="predicted"/>
<dbReference type="Proteomes" id="UP000194632">
    <property type="component" value="Unassembled WGS sequence"/>
</dbReference>
<dbReference type="AlphaFoldDB" id="A0A243QF20"/>
<accession>A0A243QF20</accession>